<feature type="transmembrane region" description="Helical" evidence="2">
    <location>
        <begin position="358"/>
        <end position="382"/>
    </location>
</feature>
<comment type="caution">
    <text evidence="3">The sequence shown here is derived from an EMBL/GenBank/DDBJ whole genome shotgun (WGS) entry which is preliminary data.</text>
</comment>
<evidence type="ECO:0000313" key="3">
    <source>
        <dbReference type="EMBL" id="KAL3283874.1"/>
    </source>
</evidence>
<dbReference type="Proteomes" id="UP001516400">
    <property type="component" value="Unassembled WGS sequence"/>
</dbReference>
<gene>
    <name evidence="3" type="ORF">HHI36_018043</name>
</gene>
<organism evidence="3 4">
    <name type="scientific">Cryptolaemus montrouzieri</name>
    <dbReference type="NCBI Taxonomy" id="559131"/>
    <lineage>
        <taxon>Eukaryota</taxon>
        <taxon>Metazoa</taxon>
        <taxon>Ecdysozoa</taxon>
        <taxon>Arthropoda</taxon>
        <taxon>Hexapoda</taxon>
        <taxon>Insecta</taxon>
        <taxon>Pterygota</taxon>
        <taxon>Neoptera</taxon>
        <taxon>Endopterygota</taxon>
        <taxon>Coleoptera</taxon>
        <taxon>Polyphaga</taxon>
        <taxon>Cucujiformia</taxon>
        <taxon>Coccinelloidea</taxon>
        <taxon>Coccinellidae</taxon>
        <taxon>Scymninae</taxon>
        <taxon>Scymnini</taxon>
        <taxon>Cryptolaemus</taxon>
    </lineage>
</organism>
<evidence type="ECO:0000256" key="1">
    <source>
        <dbReference type="SAM" id="MobiDB-lite"/>
    </source>
</evidence>
<keyword evidence="2" id="KW-0472">Membrane</keyword>
<keyword evidence="4" id="KW-1185">Reference proteome</keyword>
<feature type="compositionally biased region" description="Basic and acidic residues" evidence="1">
    <location>
        <begin position="556"/>
        <end position="565"/>
    </location>
</feature>
<reference evidence="3 4" key="1">
    <citation type="journal article" date="2021" name="BMC Biol.">
        <title>Horizontally acquired antibacterial genes associated with adaptive radiation of ladybird beetles.</title>
        <authorList>
            <person name="Li H.S."/>
            <person name="Tang X.F."/>
            <person name="Huang Y.H."/>
            <person name="Xu Z.Y."/>
            <person name="Chen M.L."/>
            <person name="Du X.Y."/>
            <person name="Qiu B.Y."/>
            <person name="Chen P.T."/>
            <person name="Zhang W."/>
            <person name="Slipinski A."/>
            <person name="Escalona H.E."/>
            <person name="Waterhouse R.M."/>
            <person name="Zwick A."/>
            <person name="Pang H."/>
        </authorList>
    </citation>
    <scope>NUCLEOTIDE SEQUENCE [LARGE SCALE GENOMIC DNA]</scope>
    <source>
        <strain evidence="3">SYSU2018</strain>
    </source>
</reference>
<proteinExistence type="predicted"/>
<sequence length="596" mass="67927">MVESEAFVNSDSSVIIEVNRVKYCIVLQAAFSKLLNATFQHINQLELVERTFEITKKDGIIRHGLITKITFNNVEMSNIPSKAFFSSLAEVRIQDSKIGEIHQEAFSAIQITTIHLLNSTIDTIRSEACPSGSLISNFKISRCNISKLESRAVMCASSNFSIQFSRIRDIETGAINATSAYVNLISNEIINFKSSALGFNSWNKILIEQNMIKNLEANSIYGEHAQQLKNEFSFIDNDIFNPENNSLSFVSTLEEGSIVFTGNYFNVQCHCFLNEWLGNLTKTTKNINAIMNSSFCTVDDLLSRCYELKTGLINMVNFTEMVCAPGNVIKCEHYNGEEKVVNITNPIFLNNSASQHNWLVVILAVTGFVVLVIIVMFIFLLISGGRWLKRKGYFRNMHYSPNETSNDEENTIVTMDQDSEEHKLELPEELTQEYLEYLKTRLEDPSTHQETCEMIERLYEMFIIEDNYENNNRQDEEAHLYEELANMQTQPTERKSIENMQNGPLSILRMMEERFNLQYIDTEEERTKPSPLVNEYSEPSDAAVHLYSELKQNQKQIERNEKNDSLKSGGSGSMAARPLPNKPDDAYNRAGPSSLD</sequence>
<feature type="region of interest" description="Disordered" evidence="1">
    <location>
        <begin position="552"/>
        <end position="596"/>
    </location>
</feature>
<evidence type="ECO:0000313" key="4">
    <source>
        <dbReference type="Proteomes" id="UP001516400"/>
    </source>
</evidence>
<dbReference type="EMBL" id="JABFTP020000165">
    <property type="protein sequence ID" value="KAL3283874.1"/>
    <property type="molecule type" value="Genomic_DNA"/>
</dbReference>
<protein>
    <submittedName>
        <fullName evidence="3">Uncharacterized protein</fullName>
    </submittedName>
</protein>
<keyword evidence="2" id="KW-0812">Transmembrane</keyword>
<accession>A0ABD2NZ30</accession>
<keyword evidence="2" id="KW-1133">Transmembrane helix</keyword>
<evidence type="ECO:0000256" key="2">
    <source>
        <dbReference type="SAM" id="Phobius"/>
    </source>
</evidence>
<dbReference type="AlphaFoldDB" id="A0ABD2NZ30"/>
<name>A0ABD2NZ30_9CUCU</name>